<dbReference type="InterPro" id="IPR025460">
    <property type="entry name" value="DUF4280"/>
</dbReference>
<protein>
    <recommendedName>
        <fullName evidence="4">DUF4280 domain-containing protein</fullName>
    </recommendedName>
</protein>
<sequence>MSKKKYVPQGTYLACDKGTVPQEFKITNNNNAFLFEEPVANTGDFVPSVNVMPFGTCAVSGSACAPAPIAWQGFEDGIFVGNFNPLLEDSVLPCGIGGKIEIFYSLEEAKAACTEEPSGFWETLGKVALVVAAVALIVVTGGMAIAAIGAAAAATGALATTVAVTVAVLEVAGCALTIKALYDYSQDGDEEALFKEVALGFLFLGAGAAIAKGYRMYRGARVAKAADEALELGEGAVRSGDELAEGTLKNSDNFVESSFRIGDEIAGKPIKQIRQGNNGKTAIIGRKMDGHVNTVAEELSSQGKQVEVFNDTYQAGKTFDIDGKAHTWQDLADDFNDLSKYSRNEKGWIIDSDLHNTVMYKANKQWADKLIEEGFEVLDMGYPTGVNSESIFYNMELGIIF</sequence>
<gene>
    <name evidence="2" type="ORF">GCM10009117_25710</name>
</gene>
<dbReference type="Proteomes" id="UP001500507">
    <property type="component" value="Unassembled WGS sequence"/>
</dbReference>
<comment type="caution">
    <text evidence="2">The sequence shown here is derived from an EMBL/GenBank/DDBJ whole genome shotgun (WGS) entry which is preliminary data.</text>
</comment>
<evidence type="ECO:0000256" key="1">
    <source>
        <dbReference type="SAM" id="Phobius"/>
    </source>
</evidence>
<proteinExistence type="predicted"/>
<keyword evidence="1" id="KW-1133">Transmembrane helix</keyword>
<evidence type="ECO:0000313" key="2">
    <source>
        <dbReference type="EMBL" id="GAA0873424.1"/>
    </source>
</evidence>
<organism evidence="2 3">
    <name type="scientific">Gangjinia marincola</name>
    <dbReference type="NCBI Taxonomy" id="578463"/>
    <lineage>
        <taxon>Bacteria</taxon>
        <taxon>Pseudomonadati</taxon>
        <taxon>Bacteroidota</taxon>
        <taxon>Flavobacteriia</taxon>
        <taxon>Flavobacteriales</taxon>
        <taxon>Flavobacteriaceae</taxon>
        <taxon>Gangjinia</taxon>
    </lineage>
</organism>
<name>A0ABN1MJT6_9FLAO</name>
<feature type="transmembrane region" description="Helical" evidence="1">
    <location>
        <begin position="193"/>
        <end position="211"/>
    </location>
</feature>
<dbReference type="EMBL" id="BAAAFG010000016">
    <property type="protein sequence ID" value="GAA0873424.1"/>
    <property type="molecule type" value="Genomic_DNA"/>
</dbReference>
<feature type="transmembrane region" description="Helical" evidence="1">
    <location>
        <begin position="157"/>
        <end position="181"/>
    </location>
</feature>
<evidence type="ECO:0000313" key="3">
    <source>
        <dbReference type="Proteomes" id="UP001500507"/>
    </source>
</evidence>
<feature type="transmembrane region" description="Helical" evidence="1">
    <location>
        <begin position="127"/>
        <end position="150"/>
    </location>
</feature>
<accession>A0ABN1MJT6</accession>
<keyword evidence="3" id="KW-1185">Reference proteome</keyword>
<reference evidence="2 3" key="1">
    <citation type="journal article" date="2019" name="Int. J. Syst. Evol. Microbiol.">
        <title>The Global Catalogue of Microorganisms (GCM) 10K type strain sequencing project: providing services to taxonomists for standard genome sequencing and annotation.</title>
        <authorList>
            <consortium name="The Broad Institute Genomics Platform"/>
            <consortium name="The Broad Institute Genome Sequencing Center for Infectious Disease"/>
            <person name="Wu L."/>
            <person name="Ma J."/>
        </authorList>
    </citation>
    <scope>NUCLEOTIDE SEQUENCE [LARGE SCALE GENOMIC DNA]</scope>
    <source>
        <strain evidence="2 3">JCM 16082</strain>
    </source>
</reference>
<keyword evidence="1" id="KW-0472">Membrane</keyword>
<dbReference type="Pfam" id="PF14107">
    <property type="entry name" value="DUF4280"/>
    <property type="match status" value="1"/>
</dbReference>
<evidence type="ECO:0008006" key="4">
    <source>
        <dbReference type="Google" id="ProtNLM"/>
    </source>
</evidence>
<keyword evidence="1" id="KW-0812">Transmembrane</keyword>
<dbReference type="RefSeq" id="WP_343768433.1">
    <property type="nucleotide sequence ID" value="NZ_BAAAFG010000016.1"/>
</dbReference>